<accession>A0AAD5X0K8</accession>
<proteinExistence type="predicted"/>
<dbReference type="Pfam" id="PF00023">
    <property type="entry name" value="Ank"/>
    <property type="match status" value="1"/>
</dbReference>
<reference evidence="6" key="1">
    <citation type="submission" date="2020-05" db="EMBL/GenBank/DDBJ databases">
        <title>Phylogenomic resolution of chytrid fungi.</title>
        <authorList>
            <person name="Stajich J.E."/>
            <person name="Amses K."/>
            <person name="Simmons R."/>
            <person name="Seto K."/>
            <person name="Myers J."/>
            <person name="Bonds A."/>
            <person name="Quandt C.A."/>
            <person name="Barry K."/>
            <person name="Liu P."/>
            <person name="Grigoriev I."/>
            <person name="Longcore J.E."/>
            <person name="James T.Y."/>
        </authorList>
    </citation>
    <scope>NUCLEOTIDE SEQUENCE</scope>
    <source>
        <strain evidence="6">JEL0318</strain>
    </source>
</reference>
<gene>
    <name evidence="6" type="ORF">HK097_009216</name>
</gene>
<sequence>MRGLADLPDGKQSFIRLVDHPQDSSELRGVTPLCLAAYLGKAELVQTLLEEGANVNARDRNGATPLMYAARDGHVDVVNVLLRHQADVNLADLNGWKAVQYGAPFPVIVQMMEAAATGAAETLFSSDLMDEISAKYPKFRPVSIQYTYNTNTRANSCAQSQKLLLAIKYNDLFTLARMLDPPLGVDVNKVEVCSGLTPLHYVLRVRPLRYPETETIVRMLVAAGANVNARNPRNGKTCFHYVVRDPYVIPEPHTTSTPSSTPNASIQTTVHSLTKFLLQCGANPNSPDNEGNRPLHYAVETNNFDLVRLLIDGRAAPDVFNNMHKKPEDLCKVGGDVRIRTLLTGRTDSVVEWETDPLPLARLSLCVQRFSSAASSEVGGSARGSWRTLPPSSGAVLVCESIPEEEEEVVQGDHKSEGVEDVDEPSNASEPTMVSAIIEHEETVPESETEDFETARTSFSEQQDDDSTISTLLEALSAQEQRTLTLEAALQSRLTNEEDRQTGYQTRIASLESDLESNRAAAVEAARYKRAYEDLEKRMKQEVEMKHAMFSAYRKAVERGDQLERVVQEMDAHLKESDVRKRRKTKDSSRVQGAGVGELKREEQDICRRIAEVERRRRELWVSGTAGWDDIVTEGGKENEPKEFERLKELLDCAPRGARLLGKNHPEWKKRRTAVRLSAILMDFPNVTEELDTALLTDLLYAEKSQIMHLRGCLDALTFEHDQLRGKHEVAARQVQGTLKALDVARRNEVEMKEKLARVLEQAARVLEWGRRVAEDLDGLVKEVLGDRGGLVGKGREVLVGLGLDAEGLGGKGFGGFGKDVRSAEDSLKALSGGVKEVKMVLDTVLALGPSFTLRDSIASLPSPPISPIQTQKSFNPPVAPVSTIQTMLDHLDTLRKEISRLQTPCQTPEKAAYKGAVQELTQAMIDCRPGHGTFGLDTELELKSLESKRLSQTRSPRGNRGKFRSPVSTGTPLNVLVEEDEEAGC</sequence>
<organism evidence="6 7">
    <name type="scientific">Rhizophlyctis rosea</name>
    <dbReference type="NCBI Taxonomy" id="64517"/>
    <lineage>
        <taxon>Eukaryota</taxon>
        <taxon>Fungi</taxon>
        <taxon>Fungi incertae sedis</taxon>
        <taxon>Chytridiomycota</taxon>
        <taxon>Chytridiomycota incertae sedis</taxon>
        <taxon>Chytridiomycetes</taxon>
        <taxon>Rhizophlyctidales</taxon>
        <taxon>Rhizophlyctidaceae</taxon>
        <taxon>Rhizophlyctis</taxon>
    </lineage>
</organism>
<feature type="region of interest" description="Disordered" evidence="5">
    <location>
        <begin position="948"/>
        <end position="975"/>
    </location>
</feature>
<evidence type="ECO:0000313" key="6">
    <source>
        <dbReference type="EMBL" id="KAJ3049788.1"/>
    </source>
</evidence>
<feature type="repeat" description="ANK" evidence="3">
    <location>
        <begin position="194"/>
        <end position="232"/>
    </location>
</feature>
<dbReference type="Proteomes" id="UP001212841">
    <property type="component" value="Unassembled WGS sequence"/>
</dbReference>
<evidence type="ECO:0000313" key="7">
    <source>
        <dbReference type="Proteomes" id="UP001212841"/>
    </source>
</evidence>
<evidence type="ECO:0000256" key="2">
    <source>
        <dbReference type="ARBA" id="ARBA00023043"/>
    </source>
</evidence>
<dbReference type="PRINTS" id="PR01415">
    <property type="entry name" value="ANKYRIN"/>
</dbReference>
<keyword evidence="4" id="KW-0175">Coiled coil</keyword>
<feature type="coiled-coil region" evidence="4">
    <location>
        <begin position="518"/>
        <end position="545"/>
    </location>
</feature>
<evidence type="ECO:0000256" key="3">
    <source>
        <dbReference type="PROSITE-ProRule" id="PRU00023"/>
    </source>
</evidence>
<keyword evidence="2 3" id="KW-0040">ANK repeat</keyword>
<feature type="repeat" description="ANK" evidence="3">
    <location>
        <begin position="61"/>
        <end position="93"/>
    </location>
</feature>
<evidence type="ECO:0000256" key="5">
    <source>
        <dbReference type="SAM" id="MobiDB-lite"/>
    </source>
</evidence>
<evidence type="ECO:0000256" key="4">
    <source>
        <dbReference type="SAM" id="Coils"/>
    </source>
</evidence>
<feature type="repeat" description="ANK" evidence="3">
    <location>
        <begin position="28"/>
        <end position="60"/>
    </location>
</feature>
<dbReference type="Gene3D" id="1.25.40.20">
    <property type="entry name" value="Ankyrin repeat-containing domain"/>
    <property type="match status" value="3"/>
</dbReference>
<dbReference type="PROSITE" id="PS50088">
    <property type="entry name" value="ANK_REPEAT"/>
    <property type="match status" value="4"/>
</dbReference>
<evidence type="ECO:0000256" key="1">
    <source>
        <dbReference type="ARBA" id="ARBA00022737"/>
    </source>
</evidence>
<dbReference type="Pfam" id="PF12796">
    <property type="entry name" value="Ank_2"/>
    <property type="match status" value="1"/>
</dbReference>
<evidence type="ECO:0008006" key="8">
    <source>
        <dbReference type="Google" id="ProtNLM"/>
    </source>
</evidence>
<keyword evidence="1" id="KW-0677">Repeat</keyword>
<keyword evidence="7" id="KW-1185">Reference proteome</keyword>
<dbReference type="InterPro" id="IPR002110">
    <property type="entry name" value="Ankyrin_rpt"/>
</dbReference>
<dbReference type="GO" id="GO:0004842">
    <property type="term" value="F:ubiquitin-protein transferase activity"/>
    <property type="evidence" value="ECO:0007669"/>
    <property type="project" value="TreeGrafter"/>
</dbReference>
<dbReference type="SUPFAM" id="SSF48403">
    <property type="entry name" value="Ankyrin repeat"/>
    <property type="match status" value="1"/>
</dbReference>
<dbReference type="PANTHER" id="PTHR24171">
    <property type="entry name" value="ANKYRIN REPEAT DOMAIN-CONTAINING PROTEIN 39-RELATED"/>
    <property type="match status" value="1"/>
</dbReference>
<dbReference type="SMART" id="SM00248">
    <property type="entry name" value="ANK"/>
    <property type="match status" value="5"/>
</dbReference>
<name>A0AAD5X0K8_9FUNG</name>
<dbReference type="GO" id="GO:0085020">
    <property type="term" value="P:protein K6-linked ubiquitination"/>
    <property type="evidence" value="ECO:0007669"/>
    <property type="project" value="TreeGrafter"/>
</dbReference>
<feature type="region of interest" description="Disordered" evidence="5">
    <location>
        <begin position="442"/>
        <end position="467"/>
    </location>
</feature>
<feature type="region of interest" description="Disordered" evidence="5">
    <location>
        <begin position="407"/>
        <end position="429"/>
    </location>
</feature>
<dbReference type="InterPro" id="IPR036770">
    <property type="entry name" value="Ankyrin_rpt-contain_sf"/>
</dbReference>
<dbReference type="EMBL" id="JADGJD010000595">
    <property type="protein sequence ID" value="KAJ3049788.1"/>
    <property type="molecule type" value="Genomic_DNA"/>
</dbReference>
<feature type="repeat" description="ANK" evidence="3">
    <location>
        <begin position="290"/>
        <end position="322"/>
    </location>
</feature>
<protein>
    <recommendedName>
        <fullName evidence="8">Ankyrin</fullName>
    </recommendedName>
</protein>
<dbReference type="Pfam" id="PF13857">
    <property type="entry name" value="Ank_5"/>
    <property type="match status" value="1"/>
</dbReference>
<dbReference type="PANTHER" id="PTHR24171:SF8">
    <property type="entry name" value="BRCA1-ASSOCIATED RING DOMAIN PROTEIN 1"/>
    <property type="match status" value="1"/>
</dbReference>
<comment type="caution">
    <text evidence="6">The sequence shown here is derived from an EMBL/GenBank/DDBJ whole genome shotgun (WGS) entry which is preliminary data.</text>
</comment>
<feature type="region of interest" description="Disordered" evidence="5">
    <location>
        <begin position="576"/>
        <end position="597"/>
    </location>
</feature>
<dbReference type="PROSITE" id="PS50297">
    <property type="entry name" value="ANK_REP_REGION"/>
    <property type="match status" value="4"/>
</dbReference>
<dbReference type="AlphaFoldDB" id="A0AAD5X0K8"/>